<protein>
    <submittedName>
        <fullName evidence="2">Uncharacterized protein</fullName>
    </submittedName>
</protein>
<proteinExistence type="predicted"/>
<dbReference type="AlphaFoldDB" id="A0A8X6Q0K3"/>
<accession>A0A8X6Q0K3</accession>
<keyword evidence="3" id="KW-1185">Reference proteome</keyword>
<sequence>MLPDFEKVNAERRKKTVKTVVQGELPEWDGHARLTKVKIKIGEILHPVERLILLELILEPDIPEKRTCGHRGADDSSSDVKPCPEIDHPIQI</sequence>
<gene>
    <name evidence="2" type="ORF">NPIL_27901</name>
</gene>
<comment type="caution">
    <text evidence="2">The sequence shown here is derived from an EMBL/GenBank/DDBJ whole genome shotgun (WGS) entry which is preliminary data.</text>
</comment>
<reference evidence="2" key="1">
    <citation type="submission" date="2020-08" db="EMBL/GenBank/DDBJ databases">
        <title>Multicomponent nature underlies the extraordinary mechanical properties of spider dragline silk.</title>
        <authorList>
            <person name="Kono N."/>
            <person name="Nakamura H."/>
            <person name="Mori M."/>
            <person name="Yoshida Y."/>
            <person name="Ohtoshi R."/>
            <person name="Malay A.D."/>
            <person name="Moran D.A.P."/>
            <person name="Tomita M."/>
            <person name="Numata K."/>
            <person name="Arakawa K."/>
        </authorList>
    </citation>
    <scope>NUCLEOTIDE SEQUENCE</scope>
</reference>
<dbReference type="Proteomes" id="UP000887013">
    <property type="component" value="Unassembled WGS sequence"/>
</dbReference>
<name>A0A8X6Q0K3_NEPPI</name>
<feature type="compositionally biased region" description="Basic and acidic residues" evidence="1">
    <location>
        <begin position="82"/>
        <end position="92"/>
    </location>
</feature>
<evidence type="ECO:0000313" key="2">
    <source>
        <dbReference type="EMBL" id="GFT99809.1"/>
    </source>
</evidence>
<evidence type="ECO:0000256" key="1">
    <source>
        <dbReference type="SAM" id="MobiDB-lite"/>
    </source>
</evidence>
<organism evidence="2 3">
    <name type="scientific">Nephila pilipes</name>
    <name type="common">Giant wood spider</name>
    <name type="synonym">Nephila maculata</name>
    <dbReference type="NCBI Taxonomy" id="299642"/>
    <lineage>
        <taxon>Eukaryota</taxon>
        <taxon>Metazoa</taxon>
        <taxon>Ecdysozoa</taxon>
        <taxon>Arthropoda</taxon>
        <taxon>Chelicerata</taxon>
        <taxon>Arachnida</taxon>
        <taxon>Araneae</taxon>
        <taxon>Araneomorphae</taxon>
        <taxon>Entelegynae</taxon>
        <taxon>Araneoidea</taxon>
        <taxon>Nephilidae</taxon>
        <taxon>Nephila</taxon>
    </lineage>
</organism>
<dbReference type="EMBL" id="BMAW01076085">
    <property type="protein sequence ID" value="GFT99809.1"/>
    <property type="molecule type" value="Genomic_DNA"/>
</dbReference>
<evidence type="ECO:0000313" key="3">
    <source>
        <dbReference type="Proteomes" id="UP000887013"/>
    </source>
</evidence>
<feature type="region of interest" description="Disordered" evidence="1">
    <location>
        <begin position="68"/>
        <end position="92"/>
    </location>
</feature>